<evidence type="ECO:0000256" key="1">
    <source>
        <dbReference type="SAM" id="MobiDB-lite"/>
    </source>
</evidence>
<dbReference type="PANTHER" id="PTHR43735">
    <property type="entry name" value="APOPTOSIS-INDUCING FACTOR 1"/>
    <property type="match status" value="1"/>
</dbReference>
<dbReference type="InterPro" id="IPR023753">
    <property type="entry name" value="FAD/NAD-binding_dom"/>
</dbReference>
<dbReference type="PANTHER" id="PTHR43735:SF2">
    <property type="entry name" value="FE-REGULATED PROTEIN 8"/>
    <property type="match status" value="1"/>
</dbReference>
<dbReference type="InterPro" id="IPR036188">
    <property type="entry name" value="FAD/NAD-bd_sf"/>
</dbReference>
<feature type="compositionally biased region" description="Basic and acidic residues" evidence="1">
    <location>
        <begin position="172"/>
        <end position="187"/>
    </location>
</feature>
<proteinExistence type="predicted"/>
<accession>A0A5B0MQZ8</accession>
<dbReference type="Proteomes" id="UP000325313">
    <property type="component" value="Unassembled WGS sequence"/>
</dbReference>
<evidence type="ECO:0000313" key="3">
    <source>
        <dbReference type="EMBL" id="KAA1078558.1"/>
    </source>
</evidence>
<dbReference type="Pfam" id="PF07992">
    <property type="entry name" value="Pyr_redox_2"/>
    <property type="match status" value="1"/>
</dbReference>
<protein>
    <recommendedName>
        <fullName evidence="2">FAD/NAD(P)-binding domain-containing protein</fullName>
    </recommendedName>
</protein>
<evidence type="ECO:0000259" key="2">
    <source>
        <dbReference type="Pfam" id="PF07992"/>
    </source>
</evidence>
<feature type="domain" description="FAD/NAD(P)-binding" evidence="2">
    <location>
        <begin position="29"/>
        <end position="116"/>
    </location>
</feature>
<feature type="region of interest" description="Disordered" evidence="1">
    <location>
        <begin position="162"/>
        <end position="214"/>
    </location>
</feature>
<sequence length="214" mass="23504">MCRCLRHCPPIPTARSTKTRHSDPFPAAFLPSFKPEIDQKVKQALDGFGVHVVLGERVNLTKLKADIELQKERGSGKVVVESLSNEGNRWEADLVLTCTGQIPNTSLMAQFCPLAVHGGMRNQEGSSGLIRVNRGLQISPSRLGPSPVETPTGAQAACECGFASSRSPGQHSPREAEGGESGLEARLRYRRLHRRLRRHQGRPCRLESGRGRRP</sequence>
<feature type="compositionally biased region" description="Basic and acidic residues" evidence="1">
    <location>
        <begin position="204"/>
        <end position="214"/>
    </location>
</feature>
<comment type="caution">
    <text evidence="3">The sequence shown here is derived from an EMBL/GenBank/DDBJ whole genome shotgun (WGS) entry which is preliminary data.</text>
</comment>
<reference evidence="3 4" key="1">
    <citation type="submission" date="2019-05" db="EMBL/GenBank/DDBJ databases">
        <title>Emergence of the Ug99 lineage of the wheat stem rust pathogen through somatic hybridization.</title>
        <authorList>
            <person name="Li F."/>
            <person name="Upadhyaya N.M."/>
            <person name="Sperschneider J."/>
            <person name="Matny O."/>
            <person name="Nguyen-Phuc H."/>
            <person name="Mago R."/>
            <person name="Raley C."/>
            <person name="Miller M.E."/>
            <person name="Silverstein K.A.T."/>
            <person name="Henningsen E."/>
            <person name="Hirsch C.D."/>
            <person name="Visser B."/>
            <person name="Pretorius Z.A."/>
            <person name="Steffenson B.J."/>
            <person name="Schwessinger B."/>
            <person name="Dodds P.N."/>
            <person name="Figueroa M."/>
        </authorList>
    </citation>
    <scope>NUCLEOTIDE SEQUENCE [LARGE SCALE GENOMIC DNA]</scope>
    <source>
        <strain evidence="3 4">Ug99</strain>
    </source>
</reference>
<dbReference type="GO" id="GO:0005737">
    <property type="term" value="C:cytoplasm"/>
    <property type="evidence" value="ECO:0007669"/>
    <property type="project" value="TreeGrafter"/>
</dbReference>
<feature type="compositionally biased region" description="Basic residues" evidence="1">
    <location>
        <begin position="188"/>
        <end position="202"/>
    </location>
</feature>
<organism evidence="3 4">
    <name type="scientific">Puccinia graminis f. sp. tritici</name>
    <dbReference type="NCBI Taxonomy" id="56615"/>
    <lineage>
        <taxon>Eukaryota</taxon>
        <taxon>Fungi</taxon>
        <taxon>Dikarya</taxon>
        <taxon>Basidiomycota</taxon>
        <taxon>Pucciniomycotina</taxon>
        <taxon>Pucciniomycetes</taxon>
        <taxon>Pucciniales</taxon>
        <taxon>Pucciniaceae</taxon>
        <taxon>Puccinia</taxon>
    </lineage>
</organism>
<evidence type="ECO:0000313" key="4">
    <source>
        <dbReference type="Proteomes" id="UP000325313"/>
    </source>
</evidence>
<name>A0A5B0MQZ8_PUCGR</name>
<dbReference type="AlphaFoldDB" id="A0A5B0MQZ8"/>
<gene>
    <name evidence="3" type="ORF">PGTUg99_013435</name>
</gene>
<dbReference type="GO" id="GO:0004174">
    <property type="term" value="F:electron-transferring-flavoprotein dehydrogenase activity"/>
    <property type="evidence" value="ECO:0007669"/>
    <property type="project" value="TreeGrafter"/>
</dbReference>
<dbReference type="EMBL" id="VDEP01000450">
    <property type="protein sequence ID" value="KAA1078558.1"/>
    <property type="molecule type" value="Genomic_DNA"/>
</dbReference>
<dbReference type="SUPFAM" id="SSF51971">
    <property type="entry name" value="Nucleotide-binding domain"/>
    <property type="match status" value="1"/>
</dbReference>
<dbReference type="Gene3D" id="3.50.50.60">
    <property type="entry name" value="FAD/NAD(P)-binding domain"/>
    <property type="match status" value="2"/>
</dbReference>
<dbReference type="GO" id="GO:0050660">
    <property type="term" value="F:flavin adenine dinucleotide binding"/>
    <property type="evidence" value="ECO:0007669"/>
    <property type="project" value="TreeGrafter"/>
</dbReference>